<evidence type="ECO:0000313" key="4">
    <source>
        <dbReference type="Proteomes" id="UP001338125"/>
    </source>
</evidence>
<proteinExistence type="predicted"/>
<feature type="coiled-coil region" evidence="1">
    <location>
        <begin position="187"/>
        <end position="218"/>
    </location>
</feature>
<feature type="compositionally biased region" description="Polar residues" evidence="2">
    <location>
        <begin position="681"/>
        <end position="697"/>
    </location>
</feature>
<feature type="region of interest" description="Disordered" evidence="2">
    <location>
        <begin position="30"/>
        <end position="64"/>
    </location>
</feature>
<feature type="compositionally biased region" description="Low complexity" evidence="2">
    <location>
        <begin position="353"/>
        <end position="383"/>
    </location>
</feature>
<organism evidence="3 4">
    <name type="scientific">Cladobotryum mycophilum</name>
    <dbReference type="NCBI Taxonomy" id="491253"/>
    <lineage>
        <taxon>Eukaryota</taxon>
        <taxon>Fungi</taxon>
        <taxon>Dikarya</taxon>
        <taxon>Ascomycota</taxon>
        <taxon>Pezizomycotina</taxon>
        <taxon>Sordariomycetes</taxon>
        <taxon>Hypocreomycetidae</taxon>
        <taxon>Hypocreales</taxon>
        <taxon>Hypocreaceae</taxon>
        <taxon>Cladobotryum</taxon>
    </lineage>
</organism>
<dbReference type="EMBL" id="JAVFKD010000012">
    <property type="protein sequence ID" value="KAK5992473.1"/>
    <property type="molecule type" value="Genomic_DNA"/>
</dbReference>
<feature type="compositionally biased region" description="Polar residues" evidence="2">
    <location>
        <begin position="595"/>
        <end position="624"/>
    </location>
</feature>
<feature type="region of interest" description="Disordered" evidence="2">
    <location>
        <begin position="577"/>
        <end position="662"/>
    </location>
</feature>
<feature type="compositionally biased region" description="Pro residues" evidence="2">
    <location>
        <begin position="447"/>
        <end position="457"/>
    </location>
</feature>
<evidence type="ECO:0000313" key="3">
    <source>
        <dbReference type="EMBL" id="KAK5992473.1"/>
    </source>
</evidence>
<comment type="caution">
    <text evidence="3">The sequence shown here is derived from an EMBL/GenBank/DDBJ whole genome shotgun (WGS) entry which is preliminary data.</text>
</comment>
<name>A0ABR0SJZ5_9HYPO</name>
<feature type="region of interest" description="Disordered" evidence="2">
    <location>
        <begin position="350"/>
        <end position="405"/>
    </location>
</feature>
<evidence type="ECO:0000256" key="1">
    <source>
        <dbReference type="SAM" id="Coils"/>
    </source>
</evidence>
<sequence length="759" mass="83702">MTSIELPSMSYEEGALRLVLLPELENNFSSSLSLSHQNPEPDAYPQLTSARYGEPSPVAKHNVDHYDSTTDLHEEEPDTDSAPQHEIPIHPIPNLQAAFAESLLEVTTFVAVEKPKLRLLDAPARREALLSQGKNDAPFDAAWRLRPGQTHHEVAKLISQISFGVYLLLDGNANSNVQVVDILQGHIDEVDEFLEVALEDLAEAEKDVTQQIENLVASMSNMRNFEQLLEDRKYRAEILEGNQNIEHILARTNAAMRQWEDDVEAGLQASAVFIKWLNEHREGSWRAEQPDLLEIFDAMNGNAEGWLLAFERMSDSAQDMTSLVIRLMSIISEIEKKAGEVSRRTWANIAPYSSPSGSNTNINSGSSTPASSFRSPRSAAHASMGSGSISGFRPPSSAMSVETGNMDFPLPSHVSLMPPPLRITPSNADFQNEDDGFRLSPATYSPAPKPVASPAPTPDGSDFDEVAQECEATQSPLYVLQPRTYTPQPPAPLPSPMAKDHSARTTQSSFQSTVFSDSRSSAQSYMSPGARAQTWQPTEIVQKRTSLRQRVSLKAKPPQDIHIPPRALEGMEVYAHSSNNSTPRTTPSTYGSEDYQGQHQPHSGSYRSSLSPPAAQSATQSPHSDQQRYYHPVIASPHSPLQQRPHTAAGNGQPAFQHQPMLVPPPLLRNRPSQLGGMSVVSNKSAGSYQSRASTMSAKTPKAGDKLKKKKSAFGWLKKAFSMDDDERAAYEARKAMQHQDRYYDTAAPKFLDGRRVRR</sequence>
<feature type="compositionally biased region" description="Low complexity" evidence="2">
    <location>
        <begin position="504"/>
        <end position="521"/>
    </location>
</feature>
<feature type="region of interest" description="Disordered" evidence="2">
    <location>
        <begin position="681"/>
        <end position="705"/>
    </location>
</feature>
<feature type="region of interest" description="Disordered" evidence="2">
    <location>
        <begin position="426"/>
        <end position="462"/>
    </location>
</feature>
<protein>
    <submittedName>
        <fullName evidence="3">Uncharacterized protein</fullName>
    </submittedName>
</protein>
<feature type="region of interest" description="Disordered" evidence="2">
    <location>
        <begin position="547"/>
        <end position="566"/>
    </location>
</feature>
<keyword evidence="1" id="KW-0175">Coiled coil</keyword>
<evidence type="ECO:0000256" key="2">
    <source>
        <dbReference type="SAM" id="MobiDB-lite"/>
    </source>
</evidence>
<gene>
    <name evidence="3" type="ORF">PT974_05880</name>
</gene>
<keyword evidence="4" id="KW-1185">Reference proteome</keyword>
<dbReference type="Proteomes" id="UP001338125">
    <property type="component" value="Unassembled WGS sequence"/>
</dbReference>
<accession>A0ABR0SJZ5</accession>
<feature type="region of interest" description="Disordered" evidence="2">
    <location>
        <begin position="482"/>
        <end position="541"/>
    </location>
</feature>
<reference evidence="3 4" key="1">
    <citation type="submission" date="2024-01" db="EMBL/GenBank/DDBJ databases">
        <title>Complete genome of Cladobotryum mycophilum ATHUM6906.</title>
        <authorList>
            <person name="Christinaki A.C."/>
            <person name="Myridakis A.I."/>
            <person name="Kouvelis V.N."/>
        </authorList>
    </citation>
    <scope>NUCLEOTIDE SEQUENCE [LARGE SCALE GENOMIC DNA]</scope>
    <source>
        <strain evidence="3 4">ATHUM6906</strain>
    </source>
</reference>
<feature type="compositionally biased region" description="Low complexity" evidence="2">
    <location>
        <begin position="577"/>
        <end position="589"/>
    </location>
</feature>